<dbReference type="Proteomes" id="UP001589608">
    <property type="component" value="Unassembled WGS sequence"/>
</dbReference>
<feature type="region of interest" description="Disordered" evidence="1">
    <location>
        <begin position="74"/>
        <end position="98"/>
    </location>
</feature>
<evidence type="ECO:0000313" key="2">
    <source>
        <dbReference type="EMBL" id="MFB9444278.1"/>
    </source>
</evidence>
<feature type="compositionally biased region" description="Low complexity" evidence="1">
    <location>
        <begin position="1"/>
        <end position="12"/>
    </location>
</feature>
<dbReference type="RefSeq" id="WP_223106272.1">
    <property type="nucleotide sequence ID" value="NZ_CP061913.1"/>
</dbReference>
<organism evidence="2 3">
    <name type="scientific">Dactylosporangium vinaceum</name>
    <dbReference type="NCBI Taxonomy" id="53362"/>
    <lineage>
        <taxon>Bacteria</taxon>
        <taxon>Bacillati</taxon>
        <taxon>Actinomycetota</taxon>
        <taxon>Actinomycetes</taxon>
        <taxon>Micromonosporales</taxon>
        <taxon>Micromonosporaceae</taxon>
        <taxon>Dactylosporangium</taxon>
    </lineage>
</organism>
<keyword evidence="3" id="KW-1185">Reference proteome</keyword>
<protein>
    <submittedName>
        <fullName evidence="2">Uncharacterized protein</fullName>
    </submittedName>
</protein>
<dbReference type="EMBL" id="JBHMCA010000025">
    <property type="protein sequence ID" value="MFB9444278.1"/>
    <property type="molecule type" value="Genomic_DNA"/>
</dbReference>
<proteinExistence type="predicted"/>
<evidence type="ECO:0000256" key="1">
    <source>
        <dbReference type="SAM" id="MobiDB-lite"/>
    </source>
</evidence>
<comment type="caution">
    <text evidence="2">The sequence shown here is derived from an EMBL/GenBank/DDBJ whole genome shotgun (WGS) entry which is preliminary data.</text>
</comment>
<sequence>MIDSTSVTSSVSFDAAPGGNRAAMATNDNAILVGGPRDGATIEAGDAPVLEFEIDGYLHRYIHTTKQRDSYDVYNYDGEIDPNGAMPGAETPEPREQA</sequence>
<gene>
    <name evidence="2" type="ORF">ACFFTR_14460</name>
</gene>
<feature type="region of interest" description="Disordered" evidence="1">
    <location>
        <begin position="1"/>
        <end position="20"/>
    </location>
</feature>
<reference evidence="2 3" key="1">
    <citation type="submission" date="2024-09" db="EMBL/GenBank/DDBJ databases">
        <authorList>
            <person name="Sun Q."/>
            <person name="Mori K."/>
        </authorList>
    </citation>
    <scope>NUCLEOTIDE SEQUENCE [LARGE SCALE GENOMIC DNA]</scope>
    <source>
        <strain evidence="2 3">JCM 3307</strain>
    </source>
</reference>
<name>A0ABV5M600_9ACTN</name>
<evidence type="ECO:0000313" key="3">
    <source>
        <dbReference type="Proteomes" id="UP001589608"/>
    </source>
</evidence>
<accession>A0ABV5M600</accession>